<keyword evidence="2" id="KW-0813">Transport</keyword>
<dbReference type="PANTHER" id="PTHR30574:SF1">
    <property type="entry name" value="SULPHUR TRANSPORT DOMAIN-CONTAINING PROTEIN"/>
    <property type="match status" value="1"/>
</dbReference>
<evidence type="ECO:0000313" key="10">
    <source>
        <dbReference type="EMBL" id="SHI02593.1"/>
    </source>
</evidence>
<gene>
    <name evidence="10" type="ORF">SAMN02745124_03315</name>
</gene>
<evidence type="ECO:0000256" key="5">
    <source>
        <dbReference type="ARBA" id="ARBA00022692"/>
    </source>
</evidence>
<evidence type="ECO:0000256" key="6">
    <source>
        <dbReference type="ARBA" id="ARBA00022989"/>
    </source>
</evidence>
<dbReference type="STRING" id="1121409.SAMN02745124_03315"/>
<evidence type="ECO:0000256" key="9">
    <source>
        <dbReference type="SAM" id="Phobius"/>
    </source>
</evidence>
<keyword evidence="11" id="KW-1185">Reference proteome</keyword>
<dbReference type="OrthoDB" id="9814020at2"/>
<dbReference type="AlphaFoldDB" id="A0A1M5XTL6"/>
<keyword evidence="5 9" id="KW-0812">Transmembrane</keyword>
<reference evidence="10 11" key="1">
    <citation type="submission" date="2016-11" db="EMBL/GenBank/DDBJ databases">
        <authorList>
            <person name="Jaros S."/>
            <person name="Januszkiewicz K."/>
            <person name="Wedrychowicz H."/>
        </authorList>
    </citation>
    <scope>NUCLEOTIDE SEQUENCE [LARGE SCALE GENOMIC DNA]</scope>
    <source>
        <strain evidence="10 11">DSM 9705</strain>
    </source>
</reference>
<keyword evidence="4" id="KW-0997">Cell inner membrane</keyword>
<feature type="transmembrane region" description="Helical" evidence="9">
    <location>
        <begin position="77"/>
        <end position="95"/>
    </location>
</feature>
<evidence type="ECO:0000256" key="4">
    <source>
        <dbReference type="ARBA" id="ARBA00022519"/>
    </source>
</evidence>
<dbReference type="GO" id="GO:0005886">
    <property type="term" value="C:plasma membrane"/>
    <property type="evidence" value="ECO:0007669"/>
    <property type="project" value="UniProtKB-SubCell"/>
</dbReference>
<comment type="similarity">
    <text evidence="8">Belongs to the TsuA/YedE (TC 9.B.102) family.</text>
</comment>
<dbReference type="Pfam" id="PF04143">
    <property type="entry name" value="Sulf_transp"/>
    <property type="match status" value="1"/>
</dbReference>
<dbReference type="RefSeq" id="WP_073377719.1">
    <property type="nucleotide sequence ID" value="NZ_FQXS01000022.1"/>
</dbReference>
<evidence type="ECO:0000256" key="2">
    <source>
        <dbReference type="ARBA" id="ARBA00022448"/>
    </source>
</evidence>
<dbReference type="Proteomes" id="UP000184139">
    <property type="component" value="Unassembled WGS sequence"/>
</dbReference>
<evidence type="ECO:0000256" key="3">
    <source>
        <dbReference type="ARBA" id="ARBA00022475"/>
    </source>
</evidence>
<name>A0A1M5XTL6_9BACT</name>
<feature type="transmembrane region" description="Helical" evidence="9">
    <location>
        <begin position="12"/>
        <end position="34"/>
    </location>
</feature>
<dbReference type="InterPro" id="IPR007272">
    <property type="entry name" value="Sulf_transp_TsuA/YedE"/>
</dbReference>
<evidence type="ECO:0000256" key="1">
    <source>
        <dbReference type="ARBA" id="ARBA00004429"/>
    </source>
</evidence>
<feature type="transmembrane region" description="Helical" evidence="9">
    <location>
        <begin position="116"/>
        <end position="134"/>
    </location>
</feature>
<dbReference type="PANTHER" id="PTHR30574">
    <property type="entry name" value="INNER MEMBRANE PROTEIN YEDE"/>
    <property type="match status" value="1"/>
</dbReference>
<protein>
    <submittedName>
        <fullName evidence="10">Uncharacterized protein</fullName>
    </submittedName>
</protein>
<comment type="subcellular location">
    <subcellularLocation>
        <location evidence="1">Cell inner membrane</location>
        <topology evidence="1">Multi-pass membrane protein</topology>
    </subcellularLocation>
</comment>
<dbReference type="EMBL" id="FQXS01000022">
    <property type="protein sequence ID" value="SHI02593.1"/>
    <property type="molecule type" value="Genomic_DNA"/>
</dbReference>
<keyword evidence="6 9" id="KW-1133">Transmembrane helix</keyword>
<feature type="transmembrane region" description="Helical" evidence="9">
    <location>
        <begin position="154"/>
        <end position="175"/>
    </location>
</feature>
<evidence type="ECO:0000256" key="8">
    <source>
        <dbReference type="ARBA" id="ARBA00035655"/>
    </source>
</evidence>
<evidence type="ECO:0000313" key="11">
    <source>
        <dbReference type="Proteomes" id="UP000184139"/>
    </source>
</evidence>
<accession>A0A1M5XTL6</accession>
<proteinExistence type="inferred from homology"/>
<organism evidence="10 11">
    <name type="scientific">Desulfofustis glycolicus DSM 9705</name>
    <dbReference type="NCBI Taxonomy" id="1121409"/>
    <lineage>
        <taxon>Bacteria</taxon>
        <taxon>Pseudomonadati</taxon>
        <taxon>Thermodesulfobacteriota</taxon>
        <taxon>Desulfobulbia</taxon>
        <taxon>Desulfobulbales</taxon>
        <taxon>Desulfocapsaceae</taxon>
        <taxon>Desulfofustis</taxon>
    </lineage>
</organism>
<evidence type="ECO:0000256" key="7">
    <source>
        <dbReference type="ARBA" id="ARBA00023136"/>
    </source>
</evidence>
<sequence length="180" mass="19321">MLLTSNDGGWSPYLAGALLGILAIVSVLATTQLLGKTTYLGASTTFVRAAGFLEQAVTERDLSENAYFTKTKIKVDWQFMLVVGIFFGAFISSVTDRSFRFEMVPPIWRKRFGPSIGKRAIGAFFGGIVAMIGARLADGCPSGHGLSGMMQLSVSGLVALVMFFVVGVLVAAFVYNRRSS</sequence>
<keyword evidence="3" id="KW-1003">Cell membrane</keyword>
<keyword evidence="7 9" id="KW-0472">Membrane</keyword>